<dbReference type="RefSeq" id="WP_083451326.1">
    <property type="nucleotide sequence ID" value="NZ_LFYT02000002.1"/>
</dbReference>
<keyword evidence="2" id="KW-1185">Reference proteome</keyword>
<accession>A0A2T7UI38</accession>
<dbReference type="Proteomes" id="UP000037507">
    <property type="component" value="Unassembled WGS sequence"/>
</dbReference>
<dbReference type="SUPFAM" id="SSF52540">
    <property type="entry name" value="P-loop containing nucleoside triphosphate hydrolases"/>
    <property type="match status" value="1"/>
</dbReference>
<dbReference type="PANTHER" id="PTHR39206">
    <property type="entry name" value="SLL8004 PROTEIN"/>
    <property type="match status" value="1"/>
</dbReference>
<dbReference type="AlphaFoldDB" id="A0A2T7UI38"/>
<dbReference type="InterPro" id="IPR027417">
    <property type="entry name" value="P-loop_NTPase"/>
</dbReference>
<reference evidence="1" key="1">
    <citation type="submission" date="2017-04" db="EMBL/GenBank/DDBJ databases">
        <title>Unexpected and diverse lifestyles within the genus Limnohabitans.</title>
        <authorList>
            <person name="Kasalicky V."/>
            <person name="Mehrshad M."/>
            <person name="Andrei S.-A."/>
            <person name="Salcher M."/>
            <person name="Kratochvilova H."/>
            <person name="Simek K."/>
            <person name="Ghai R."/>
        </authorList>
    </citation>
    <scope>NUCLEOTIDE SEQUENCE [LARGE SCALE GENOMIC DNA]</scope>
    <source>
        <strain evidence="1">II-D5</strain>
    </source>
</reference>
<protein>
    <submittedName>
        <fullName evidence="1">Uncharacterized protein</fullName>
    </submittedName>
</protein>
<evidence type="ECO:0000313" key="1">
    <source>
        <dbReference type="EMBL" id="PVE44288.1"/>
    </source>
</evidence>
<dbReference type="Pfam" id="PF13671">
    <property type="entry name" value="AAA_33"/>
    <property type="match status" value="1"/>
</dbReference>
<evidence type="ECO:0000313" key="2">
    <source>
        <dbReference type="Proteomes" id="UP000037507"/>
    </source>
</evidence>
<dbReference type="EMBL" id="LFYT02000002">
    <property type="protein sequence ID" value="PVE44288.1"/>
    <property type="molecule type" value="Genomic_DNA"/>
</dbReference>
<dbReference type="STRING" id="1293045.H663_18245"/>
<dbReference type="OrthoDB" id="9791543at2"/>
<comment type="caution">
    <text evidence="1">The sequence shown here is derived from an EMBL/GenBank/DDBJ whole genome shotgun (WGS) entry which is preliminary data.</text>
</comment>
<dbReference type="Gene3D" id="3.40.50.300">
    <property type="entry name" value="P-loop containing nucleotide triphosphate hydrolases"/>
    <property type="match status" value="1"/>
</dbReference>
<sequence>MKPVFYLLAGPNGAGKSTLYRSAVASGLLPADAPFVNADIHEAACLQHITDPEERSAQARTWADARRTACLAQGQSFVSETVFSHPSKLALMQEARAAGFAVVLLVVCVNDPRQLLGRVAQRVSEGGHDVPSERILARYPRTLQHLQDAIPLADLALMYDTSGVGRNGISGPKLVARWRQGVWHWQVARPPAWAKKVQPLVTHEPTHA</sequence>
<proteinExistence type="predicted"/>
<organism evidence="1 2">
    <name type="scientific">Limnohabitans planktonicus II-D5</name>
    <dbReference type="NCBI Taxonomy" id="1293045"/>
    <lineage>
        <taxon>Bacteria</taxon>
        <taxon>Pseudomonadati</taxon>
        <taxon>Pseudomonadota</taxon>
        <taxon>Betaproteobacteria</taxon>
        <taxon>Burkholderiales</taxon>
        <taxon>Comamonadaceae</taxon>
        <taxon>Limnohabitans</taxon>
    </lineage>
</organism>
<gene>
    <name evidence="1" type="ORF">H663_002225</name>
</gene>
<name>A0A2T7UI38_9BURK</name>
<dbReference type="PANTHER" id="PTHR39206:SF1">
    <property type="entry name" value="SLL8004 PROTEIN"/>
    <property type="match status" value="1"/>
</dbReference>